<protein>
    <submittedName>
        <fullName evidence="4">M56 family metallopeptidase</fullName>
    </submittedName>
</protein>
<feature type="transmembrane region" description="Helical" evidence="2">
    <location>
        <begin position="43"/>
        <end position="60"/>
    </location>
</feature>
<keyword evidence="2" id="KW-0812">Transmembrane</keyword>
<feature type="coiled-coil region" evidence="1">
    <location>
        <begin position="421"/>
        <end position="448"/>
    </location>
</feature>
<keyword evidence="2" id="KW-1133">Transmembrane helix</keyword>
<dbReference type="InterPro" id="IPR008756">
    <property type="entry name" value="Peptidase_M56"/>
</dbReference>
<dbReference type="Pfam" id="PF05569">
    <property type="entry name" value="Peptidase_M56"/>
    <property type="match status" value="1"/>
</dbReference>
<evidence type="ECO:0000313" key="4">
    <source>
        <dbReference type="EMBL" id="MFC3711797.1"/>
    </source>
</evidence>
<reference evidence="5" key="1">
    <citation type="journal article" date="2019" name="Int. J. Syst. Evol. Microbiol.">
        <title>The Global Catalogue of Microorganisms (GCM) 10K type strain sequencing project: providing services to taxonomists for standard genome sequencing and annotation.</title>
        <authorList>
            <consortium name="The Broad Institute Genomics Platform"/>
            <consortium name="The Broad Institute Genome Sequencing Center for Infectious Disease"/>
            <person name="Wu L."/>
            <person name="Ma J."/>
        </authorList>
    </citation>
    <scope>NUCLEOTIDE SEQUENCE [LARGE SCALE GENOMIC DNA]</scope>
    <source>
        <strain evidence="5">KCTC 42644</strain>
    </source>
</reference>
<dbReference type="PANTHER" id="PTHR34978:SF3">
    <property type="entry name" value="SLR0241 PROTEIN"/>
    <property type="match status" value="1"/>
</dbReference>
<dbReference type="EMBL" id="JBHRXV010000003">
    <property type="protein sequence ID" value="MFC3711797.1"/>
    <property type="molecule type" value="Genomic_DNA"/>
</dbReference>
<dbReference type="Proteomes" id="UP001595615">
    <property type="component" value="Unassembled WGS sequence"/>
</dbReference>
<comment type="caution">
    <text evidence="4">The sequence shown here is derived from an EMBL/GenBank/DDBJ whole genome shotgun (WGS) entry which is preliminary data.</text>
</comment>
<keyword evidence="5" id="KW-1185">Reference proteome</keyword>
<keyword evidence="1" id="KW-0175">Coiled coil</keyword>
<gene>
    <name evidence="4" type="ORF">ACFOMD_04395</name>
</gene>
<keyword evidence="2" id="KW-0472">Membrane</keyword>
<dbReference type="InterPro" id="IPR052173">
    <property type="entry name" value="Beta-lactam_resp_regulator"/>
</dbReference>
<sequence>MTFDLTPDFFIEMAWKSAAISALALAALTLLRSRSATDRAAVVRLAVLLLLALPVISLALPRLQVEQPVAAIETREATPTPTPPPAAEAPVVVPADTIVDVGMPAEPVQVASPAPLPEPKKKLPTGLLLTLGYVLGASLLVLRLLAGLWTLGRWTKAADPVEGPAWTRALQRARRRTGVEMPVRLLVSAHINSPLSWGLRAPAILIDFDTLDREEDADAVLAHEMAHVARRDWLMLMLSRLVVALFWFNPLVWLLERALVQQCEEAADLRALGDVEPVSYARTLVACGAHAQGLLLPANRIAGQGLAKRVRAILDEKVRATPSGSAWTGIAMLVCVIVSAPIAALELVAPKPPAAPVAPRPPVAPAALMAPAAPPAPLAPMAPPAPPAPIEDADEITMAVDAALANAQRDEVEADTARAAADAARAQSAEARALAAEARIEARAARAQATEDRAAATVARAEAARTADVARIEAAATRMALQIAQSATRVAATATAAASAQASASASARASAAARPGPLTADDLIEMKIQGVDVRYLAELAELAPRIRLSAKEIVQTKIHGLTPERLREFADAGYARTPVDELVAMRIHGVTGRYIAELAAAGYTGIDTDDLVAMRIHGVSASAAKRAAAGGKRPTPEELVEMQLRGKL</sequence>
<dbReference type="CDD" id="cd07341">
    <property type="entry name" value="M56_BlaR1_MecR1_like"/>
    <property type="match status" value="1"/>
</dbReference>
<evidence type="ECO:0000256" key="1">
    <source>
        <dbReference type="SAM" id="Coils"/>
    </source>
</evidence>
<proteinExistence type="predicted"/>
<feature type="transmembrane region" description="Helical" evidence="2">
    <location>
        <begin position="233"/>
        <end position="255"/>
    </location>
</feature>
<name>A0ABV7X950_9SPHN</name>
<accession>A0ABV7X950</accession>
<feature type="domain" description="Peptidase M56" evidence="3">
    <location>
        <begin position="111"/>
        <end position="292"/>
    </location>
</feature>
<organism evidence="4 5">
    <name type="scientific">Sphingoaurantiacus capsulatus</name>
    <dbReference type="NCBI Taxonomy" id="1771310"/>
    <lineage>
        <taxon>Bacteria</taxon>
        <taxon>Pseudomonadati</taxon>
        <taxon>Pseudomonadota</taxon>
        <taxon>Alphaproteobacteria</taxon>
        <taxon>Sphingomonadales</taxon>
        <taxon>Sphingosinicellaceae</taxon>
        <taxon>Sphingoaurantiacus</taxon>
    </lineage>
</organism>
<evidence type="ECO:0000256" key="2">
    <source>
        <dbReference type="SAM" id="Phobius"/>
    </source>
</evidence>
<feature type="transmembrane region" description="Helical" evidence="2">
    <location>
        <begin position="13"/>
        <end position="31"/>
    </location>
</feature>
<evidence type="ECO:0000313" key="5">
    <source>
        <dbReference type="Proteomes" id="UP001595615"/>
    </source>
</evidence>
<evidence type="ECO:0000259" key="3">
    <source>
        <dbReference type="Pfam" id="PF05569"/>
    </source>
</evidence>
<dbReference type="RefSeq" id="WP_380857415.1">
    <property type="nucleotide sequence ID" value="NZ_JBHRXV010000003.1"/>
</dbReference>
<feature type="transmembrane region" description="Helical" evidence="2">
    <location>
        <begin position="126"/>
        <end position="146"/>
    </location>
</feature>
<dbReference type="PANTHER" id="PTHR34978">
    <property type="entry name" value="POSSIBLE SENSOR-TRANSDUCER PROTEIN BLAR"/>
    <property type="match status" value="1"/>
</dbReference>